<gene>
    <name evidence="2" type="ORF">MNEG_4064</name>
</gene>
<dbReference type="PROSITE" id="PS50022">
    <property type="entry name" value="FA58C_3"/>
    <property type="match status" value="1"/>
</dbReference>
<proteinExistence type="predicted"/>
<name>A0A0D2MTT2_9CHLO</name>
<dbReference type="KEGG" id="mng:MNEG_4064"/>
<evidence type="ECO:0000313" key="3">
    <source>
        <dbReference type="Proteomes" id="UP000054498"/>
    </source>
</evidence>
<dbReference type="Gene3D" id="2.60.120.260">
    <property type="entry name" value="Galactose-binding domain-like"/>
    <property type="match status" value="1"/>
</dbReference>
<dbReference type="InterPro" id="IPR021986">
    <property type="entry name" value="Spherulin4"/>
</dbReference>
<reference evidence="2 3" key="1">
    <citation type="journal article" date="2013" name="BMC Genomics">
        <title>Reconstruction of the lipid metabolism for the microalga Monoraphidium neglectum from its genome sequence reveals characteristics suitable for biofuel production.</title>
        <authorList>
            <person name="Bogen C."/>
            <person name="Al-Dilaimi A."/>
            <person name="Albersmeier A."/>
            <person name="Wichmann J."/>
            <person name="Grundmann M."/>
            <person name="Rupp O."/>
            <person name="Lauersen K.J."/>
            <person name="Blifernez-Klassen O."/>
            <person name="Kalinowski J."/>
            <person name="Goesmann A."/>
            <person name="Mussgnug J.H."/>
            <person name="Kruse O."/>
        </authorList>
    </citation>
    <scope>NUCLEOTIDE SEQUENCE [LARGE SCALE GENOMIC DNA]</scope>
    <source>
        <strain evidence="2 3">SAG 48.87</strain>
    </source>
</reference>
<organism evidence="2 3">
    <name type="scientific">Monoraphidium neglectum</name>
    <dbReference type="NCBI Taxonomy" id="145388"/>
    <lineage>
        <taxon>Eukaryota</taxon>
        <taxon>Viridiplantae</taxon>
        <taxon>Chlorophyta</taxon>
        <taxon>core chlorophytes</taxon>
        <taxon>Chlorophyceae</taxon>
        <taxon>CS clade</taxon>
        <taxon>Sphaeropleales</taxon>
        <taxon>Selenastraceae</taxon>
        <taxon>Monoraphidium</taxon>
    </lineage>
</organism>
<dbReference type="STRING" id="145388.A0A0D2MTT2"/>
<dbReference type="Pfam" id="PF12138">
    <property type="entry name" value="Spherulin4"/>
    <property type="match status" value="1"/>
</dbReference>
<accession>A0A0D2MTT2</accession>
<keyword evidence="3" id="KW-1185">Reference proteome</keyword>
<evidence type="ECO:0000259" key="1">
    <source>
        <dbReference type="PROSITE" id="PS50022"/>
    </source>
</evidence>
<dbReference type="Proteomes" id="UP000054498">
    <property type="component" value="Unassembled WGS sequence"/>
</dbReference>
<protein>
    <recommendedName>
        <fullName evidence="1">F5/8 type C domain-containing protein</fullName>
    </recommendedName>
</protein>
<dbReference type="GeneID" id="25736942"/>
<sequence>MPGSYSVGATVTVSSNPTGPVGNIIDGLDNTQWQSGACFPTDYLARPSMNPLLNACAAAGRCSSSDGTTTPAAATDNNVYSGAGVALPKATAAGAQGAFLRAQLPAAAAVQRASIKAFGKEPIDVLLFKADGSSVKAATLNPATDNYNWVHGDGSWDGIVAVQAQSAAAFTLTELGVQSGPCLEWATVDMGAVKDVGVVRARVWSPDSASAVLQASTDGAAWTTLKPLDPKILGPINTTLDTVVPARYLRVQHEITDKTGWKKVYVWGIDSFRGDAKPAPGSAVVSAELAAAVTPKIPEKMGTWIPVYTVPGQTFDDLIKSVEANDCIKGSFKGAVLIGPDSGPPTPGNDKVHREYFSKIASTTQWTTFGYLHVGYGSRPLDQILKQIDIWLTKGPDGYGDIVQGIWVNQVAPTYKTDAEVAYITAIIERIRFYNGLVALNPGRSMDCKVAGKADFVNAFEGTLDTWQKTNPVCACSDVTRCIASIHSYTGSASADGLAAVMAKARASGFEATFITDRRMPGQYDGLPSFWKEELQGLCQTIINP</sequence>
<dbReference type="PANTHER" id="PTHR35040">
    <property type="match status" value="1"/>
</dbReference>
<dbReference type="EMBL" id="KK100764">
    <property type="protein sequence ID" value="KIZ03892.1"/>
    <property type="molecule type" value="Genomic_DNA"/>
</dbReference>
<dbReference type="SUPFAM" id="SSF49785">
    <property type="entry name" value="Galactose-binding domain-like"/>
    <property type="match status" value="1"/>
</dbReference>
<dbReference type="InterPro" id="IPR000421">
    <property type="entry name" value="FA58C"/>
</dbReference>
<dbReference type="OrthoDB" id="531889at2759"/>
<dbReference type="AlphaFoldDB" id="A0A0D2MTT2"/>
<dbReference type="InterPro" id="IPR008979">
    <property type="entry name" value="Galactose-bd-like_sf"/>
</dbReference>
<dbReference type="RefSeq" id="XP_013902911.1">
    <property type="nucleotide sequence ID" value="XM_014047457.1"/>
</dbReference>
<evidence type="ECO:0000313" key="2">
    <source>
        <dbReference type="EMBL" id="KIZ03892.1"/>
    </source>
</evidence>
<dbReference type="PANTHER" id="PTHR35040:SF7">
    <property type="entry name" value="FIBRONECTIN TYPE-III DOMAIN-CONTAINING PROTEIN-RELATED"/>
    <property type="match status" value="1"/>
</dbReference>
<feature type="domain" description="F5/8 type C" evidence="1">
    <location>
        <begin position="113"/>
        <end position="251"/>
    </location>
</feature>